<keyword evidence="2" id="KW-0238">DNA-binding</keyword>
<sequence length="162" mass="18420">MKRYAKYSQERTYNAHSIGNDTAMPRIRHKQLDCSPGCAVEATLELIDGKWKGVILFHLLQGTMRFNALRKRFPNVTQRMLTAQLRELEHDGFVLRTVYAEVPPKVEYSLTERGRSLEPVIMALKHWGDAHTGFGRGQGPMSKPDVSCHGEQRPISVVMDGR</sequence>
<feature type="domain" description="HTH hxlR-type" evidence="4">
    <location>
        <begin position="38"/>
        <end position="136"/>
    </location>
</feature>
<gene>
    <name evidence="5" type="ORF">ANI02nite_18530</name>
</gene>
<dbReference type="InterPro" id="IPR036388">
    <property type="entry name" value="WH-like_DNA-bd_sf"/>
</dbReference>
<reference evidence="5 6" key="1">
    <citation type="submission" date="2019-07" db="EMBL/GenBank/DDBJ databases">
        <title>Whole genome shotgun sequence of Acetobacter nitrogenifigens NBRC 105050.</title>
        <authorList>
            <person name="Hosoyama A."/>
            <person name="Uohara A."/>
            <person name="Ohji S."/>
            <person name="Ichikawa N."/>
        </authorList>
    </citation>
    <scope>NUCLEOTIDE SEQUENCE [LARGE SCALE GENOMIC DNA]</scope>
    <source>
        <strain evidence="5 6">NBRC 105050</strain>
    </source>
</reference>
<evidence type="ECO:0000259" key="4">
    <source>
        <dbReference type="PROSITE" id="PS51118"/>
    </source>
</evidence>
<dbReference type="PANTHER" id="PTHR33204">
    <property type="entry name" value="TRANSCRIPTIONAL REGULATOR, MARR FAMILY"/>
    <property type="match status" value="1"/>
</dbReference>
<dbReference type="Proteomes" id="UP000321635">
    <property type="component" value="Unassembled WGS sequence"/>
</dbReference>
<comment type="caution">
    <text evidence="5">The sequence shown here is derived from an EMBL/GenBank/DDBJ whole genome shotgun (WGS) entry which is preliminary data.</text>
</comment>
<name>A0A511XAJ1_9PROT</name>
<dbReference type="InterPro" id="IPR002577">
    <property type="entry name" value="HTH_HxlR"/>
</dbReference>
<evidence type="ECO:0000256" key="3">
    <source>
        <dbReference type="ARBA" id="ARBA00023163"/>
    </source>
</evidence>
<keyword evidence="3" id="KW-0804">Transcription</keyword>
<keyword evidence="1" id="KW-0805">Transcription regulation</keyword>
<dbReference type="Pfam" id="PF01638">
    <property type="entry name" value="HxlR"/>
    <property type="match status" value="1"/>
</dbReference>
<evidence type="ECO:0000313" key="5">
    <source>
        <dbReference type="EMBL" id="GEN59969.1"/>
    </source>
</evidence>
<protein>
    <recommendedName>
        <fullName evidence="4">HTH hxlR-type domain-containing protein</fullName>
    </recommendedName>
</protein>
<dbReference type="InterPro" id="IPR036390">
    <property type="entry name" value="WH_DNA-bd_sf"/>
</dbReference>
<dbReference type="EMBL" id="BJYF01000009">
    <property type="protein sequence ID" value="GEN59969.1"/>
    <property type="molecule type" value="Genomic_DNA"/>
</dbReference>
<evidence type="ECO:0000256" key="1">
    <source>
        <dbReference type="ARBA" id="ARBA00023015"/>
    </source>
</evidence>
<dbReference type="AlphaFoldDB" id="A0A511XAJ1"/>
<evidence type="ECO:0000256" key="2">
    <source>
        <dbReference type="ARBA" id="ARBA00023125"/>
    </source>
</evidence>
<dbReference type="PROSITE" id="PS51118">
    <property type="entry name" value="HTH_HXLR"/>
    <property type="match status" value="1"/>
</dbReference>
<organism evidence="5 6">
    <name type="scientific">Acetobacter nitrogenifigens DSM 23921 = NBRC 105050</name>
    <dbReference type="NCBI Taxonomy" id="1120919"/>
    <lineage>
        <taxon>Bacteria</taxon>
        <taxon>Pseudomonadati</taxon>
        <taxon>Pseudomonadota</taxon>
        <taxon>Alphaproteobacteria</taxon>
        <taxon>Acetobacterales</taxon>
        <taxon>Acetobacteraceae</taxon>
        <taxon>Acetobacter</taxon>
    </lineage>
</organism>
<proteinExistence type="predicted"/>
<dbReference type="GO" id="GO:0003677">
    <property type="term" value="F:DNA binding"/>
    <property type="evidence" value="ECO:0007669"/>
    <property type="project" value="UniProtKB-KW"/>
</dbReference>
<dbReference type="Gene3D" id="1.10.10.10">
    <property type="entry name" value="Winged helix-like DNA-binding domain superfamily/Winged helix DNA-binding domain"/>
    <property type="match status" value="1"/>
</dbReference>
<evidence type="ECO:0000313" key="6">
    <source>
        <dbReference type="Proteomes" id="UP000321635"/>
    </source>
</evidence>
<dbReference type="PANTHER" id="PTHR33204:SF29">
    <property type="entry name" value="TRANSCRIPTIONAL REGULATOR"/>
    <property type="match status" value="1"/>
</dbReference>
<dbReference type="STRING" id="1120919.GCA_000429165_01580"/>
<accession>A0A511XAJ1</accession>
<dbReference type="SUPFAM" id="SSF46785">
    <property type="entry name" value="Winged helix' DNA-binding domain"/>
    <property type="match status" value="1"/>
</dbReference>
<keyword evidence="6" id="KW-1185">Reference proteome</keyword>